<dbReference type="RefSeq" id="WP_147189581.1">
    <property type="nucleotide sequence ID" value="NZ_CP042435.1"/>
</dbReference>
<sequence length="394" mass="44286">MLNLLLKKLIKASSGRTKFVLAIFGMSVALLLILSAVQLQTNYNDLLHSKTNQDSIANFLVINKKVSDKTVGATSLSNAEIEDLKKQPFVDAVGILTPSRFKVGAQSVSDKIPFYSDIFFESVPDEFIDVQSTDWKWDGTSNFIPMIVPNMFLDMYNFGFATSQDLPQLTQDLVKNLPIEIRIKSPLGRQIFYGKVVGFSDRISSVLVPQPFMDWANKQFGENENTAPSRVVIRTKDPGNPALVSYLNEHALATDADKTRFSKYRQVVDIVVNISWITGATMLLFALLIFTLFIQLTIASCKEEITLLITLGAAPKQLQQFLMKQFFPANIIIVTIVLIVLAILQFSLKSFLQTQHIYLNPVISYTTIIAGFLILIVLWLVNRMSIKKYINLTQ</sequence>
<feature type="transmembrane region" description="Helical" evidence="1">
    <location>
        <begin position="358"/>
        <end position="381"/>
    </location>
</feature>
<gene>
    <name evidence="2" type="ORF">FRZ67_10875</name>
</gene>
<reference evidence="2 3" key="1">
    <citation type="journal article" date="2016" name="Int. J. Syst. Evol. Microbiol.">
        <title>Panacibacter ginsenosidivorans gen. nov., sp. nov., with ginsenoside converting activity isolated from soil of a ginseng field.</title>
        <authorList>
            <person name="Siddiqi M.Z."/>
            <person name="Muhammad Shafi S."/>
            <person name="Choi K.D."/>
            <person name="Im W.T."/>
        </authorList>
    </citation>
    <scope>NUCLEOTIDE SEQUENCE [LARGE SCALE GENOMIC DNA]</scope>
    <source>
        <strain evidence="2 3">Gsoil1550</strain>
    </source>
</reference>
<dbReference type="OrthoDB" id="1011751at2"/>
<dbReference type="EMBL" id="CP042435">
    <property type="protein sequence ID" value="QEC67774.1"/>
    <property type="molecule type" value="Genomic_DNA"/>
</dbReference>
<dbReference type="KEGG" id="pgin:FRZ67_10875"/>
<evidence type="ECO:0000256" key="1">
    <source>
        <dbReference type="SAM" id="Phobius"/>
    </source>
</evidence>
<keyword evidence="1" id="KW-1133">Transmembrane helix</keyword>
<organism evidence="2 3">
    <name type="scientific">Panacibacter ginsenosidivorans</name>
    <dbReference type="NCBI Taxonomy" id="1813871"/>
    <lineage>
        <taxon>Bacteria</taxon>
        <taxon>Pseudomonadati</taxon>
        <taxon>Bacteroidota</taxon>
        <taxon>Chitinophagia</taxon>
        <taxon>Chitinophagales</taxon>
        <taxon>Chitinophagaceae</taxon>
        <taxon>Panacibacter</taxon>
    </lineage>
</organism>
<protein>
    <recommendedName>
        <fullName evidence="4">FtsX-like permease family protein</fullName>
    </recommendedName>
</protein>
<keyword evidence="1" id="KW-0472">Membrane</keyword>
<feature type="transmembrane region" description="Helical" evidence="1">
    <location>
        <begin position="326"/>
        <end position="346"/>
    </location>
</feature>
<keyword evidence="3" id="KW-1185">Reference proteome</keyword>
<dbReference type="AlphaFoldDB" id="A0A5B8V8P7"/>
<evidence type="ECO:0000313" key="2">
    <source>
        <dbReference type="EMBL" id="QEC67774.1"/>
    </source>
</evidence>
<name>A0A5B8V8P7_9BACT</name>
<evidence type="ECO:0008006" key="4">
    <source>
        <dbReference type="Google" id="ProtNLM"/>
    </source>
</evidence>
<keyword evidence="1" id="KW-0812">Transmembrane</keyword>
<dbReference type="Proteomes" id="UP000321533">
    <property type="component" value="Chromosome"/>
</dbReference>
<accession>A0A5B8V8P7</accession>
<feature type="transmembrane region" description="Helical" evidence="1">
    <location>
        <begin position="270"/>
        <end position="294"/>
    </location>
</feature>
<proteinExistence type="predicted"/>
<evidence type="ECO:0000313" key="3">
    <source>
        <dbReference type="Proteomes" id="UP000321533"/>
    </source>
</evidence>